<organism evidence="2">
    <name type="scientific">freshwater metagenome</name>
    <dbReference type="NCBI Taxonomy" id="449393"/>
    <lineage>
        <taxon>unclassified sequences</taxon>
        <taxon>metagenomes</taxon>
        <taxon>ecological metagenomes</taxon>
    </lineage>
</organism>
<protein>
    <submittedName>
        <fullName evidence="2">Unannotated protein</fullName>
    </submittedName>
</protein>
<feature type="compositionally biased region" description="Basic and acidic residues" evidence="1">
    <location>
        <begin position="56"/>
        <end position="84"/>
    </location>
</feature>
<dbReference type="AlphaFoldDB" id="A0A6J7QNK3"/>
<accession>A0A6J7QNK3</accession>
<evidence type="ECO:0000256" key="1">
    <source>
        <dbReference type="SAM" id="MobiDB-lite"/>
    </source>
</evidence>
<proteinExistence type="predicted"/>
<reference evidence="2" key="1">
    <citation type="submission" date="2020-05" db="EMBL/GenBank/DDBJ databases">
        <authorList>
            <person name="Chiriac C."/>
            <person name="Salcher M."/>
            <person name="Ghai R."/>
            <person name="Kavagutti S V."/>
        </authorList>
    </citation>
    <scope>NUCLEOTIDE SEQUENCE</scope>
</reference>
<evidence type="ECO:0000313" key="2">
    <source>
        <dbReference type="EMBL" id="CAB5018535.1"/>
    </source>
</evidence>
<name>A0A6J7QNK3_9ZZZZ</name>
<gene>
    <name evidence="2" type="ORF">UFOPK3967_02620</name>
</gene>
<dbReference type="EMBL" id="CAFBOS010000213">
    <property type="protein sequence ID" value="CAB5018535.1"/>
    <property type="molecule type" value="Genomic_DNA"/>
</dbReference>
<feature type="region of interest" description="Disordered" evidence="1">
    <location>
        <begin position="1"/>
        <end position="84"/>
    </location>
</feature>
<sequence>MLAGTGERIGDVGGGRCAQPRRHREREHASQEVRLYALLARRQGKEKSGQPDTEPVDEREVTRDERVRRSRDSREHGEQHCVDRLGEEEVRDALDVVDHPPPLGEHVGQRAVCVIEQDELSDRARRGRARPHGDAHVGILQRQHVVDAVAGHGDDVAPGLQRADHVALLLRGDPPEHGVPIEHVGQRRDLGGQLTRVEDVIGVGYTGPCGHGTHRLGVIA</sequence>